<name>A0A5C3QNK9_9AGAR</name>
<evidence type="ECO:0000313" key="3">
    <source>
        <dbReference type="Proteomes" id="UP000305067"/>
    </source>
</evidence>
<feature type="compositionally biased region" description="Low complexity" evidence="1">
    <location>
        <begin position="59"/>
        <end position="109"/>
    </location>
</feature>
<protein>
    <submittedName>
        <fullName evidence="2">Uncharacterized protein</fullName>
    </submittedName>
</protein>
<evidence type="ECO:0000256" key="1">
    <source>
        <dbReference type="SAM" id="MobiDB-lite"/>
    </source>
</evidence>
<feature type="compositionally biased region" description="Polar residues" evidence="1">
    <location>
        <begin position="146"/>
        <end position="178"/>
    </location>
</feature>
<reference evidence="2 3" key="1">
    <citation type="journal article" date="2019" name="Nat. Ecol. Evol.">
        <title>Megaphylogeny resolves global patterns of mushroom evolution.</title>
        <authorList>
            <person name="Varga T."/>
            <person name="Krizsan K."/>
            <person name="Foldi C."/>
            <person name="Dima B."/>
            <person name="Sanchez-Garcia M."/>
            <person name="Sanchez-Ramirez S."/>
            <person name="Szollosi G.J."/>
            <person name="Szarkandi J.G."/>
            <person name="Papp V."/>
            <person name="Albert L."/>
            <person name="Andreopoulos W."/>
            <person name="Angelini C."/>
            <person name="Antonin V."/>
            <person name="Barry K.W."/>
            <person name="Bougher N.L."/>
            <person name="Buchanan P."/>
            <person name="Buyck B."/>
            <person name="Bense V."/>
            <person name="Catcheside P."/>
            <person name="Chovatia M."/>
            <person name="Cooper J."/>
            <person name="Damon W."/>
            <person name="Desjardin D."/>
            <person name="Finy P."/>
            <person name="Geml J."/>
            <person name="Haridas S."/>
            <person name="Hughes K."/>
            <person name="Justo A."/>
            <person name="Karasinski D."/>
            <person name="Kautmanova I."/>
            <person name="Kiss B."/>
            <person name="Kocsube S."/>
            <person name="Kotiranta H."/>
            <person name="LaButti K.M."/>
            <person name="Lechner B.E."/>
            <person name="Liimatainen K."/>
            <person name="Lipzen A."/>
            <person name="Lukacs Z."/>
            <person name="Mihaltcheva S."/>
            <person name="Morgado L.N."/>
            <person name="Niskanen T."/>
            <person name="Noordeloos M.E."/>
            <person name="Ohm R.A."/>
            <person name="Ortiz-Santana B."/>
            <person name="Ovrebo C."/>
            <person name="Racz N."/>
            <person name="Riley R."/>
            <person name="Savchenko A."/>
            <person name="Shiryaev A."/>
            <person name="Soop K."/>
            <person name="Spirin V."/>
            <person name="Szebenyi C."/>
            <person name="Tomsovsky M."/>
            <person name="Tulloss R.E."/>
            <person name="Uehling J."/>
            <person name="Grigoriev I.V."/>
            <person name="Vagvolgyi C."/>
            <person name="Papp T."/>
            <person name="Martin F.M."/>
            <person name="Miettinen O."/>
            <person name="Hibbett D.S."/>
            <person name="Nagy L.G."/>
        </authorList>
    </citation>
    <scope>NUCLEOTIDE SEQUENCE [LARGE SCALE GENOMIC DNA]</scope>
    <source>
        <strain evidence="2 3">CBS 309.79</strain>
    </source>
</reference>
<evidence type="ECO:0000313" key="2">
    <source>
        <dbReference type="EMBL" id="TFL02111.1"/>
    </source>
</evidence>
<feature type="compositionally biased region" description="Polar residues" evidence="1">
    <location>
        <begin position="121"/>
        <end position="135"/>
    </location>
</feature>
<keyword evidence="3" id="KW-1185">Reference proteome</keyword>
<dbReference type="Proteomes" id="UP000305067">
    <property type="component" value="Unassembled WGS sequence"/>
</dbReference>
<sequence>MEEPSSMVGQAIPEEREQEKVAMMGVTPANSPVTISAIPRSLQTSTKAQERPLLQPIRSSSSVVSAPSSSKPRLTSSPVTSSPTASPNPASGSSSQFPTALPSPSLASSHGMMKGSPAPMNISSHARTPSISSPTVNPPSAAGEMTVSSSEPVRTSSADSVTPRSGINESQRSKQQQNGIMGKAAGIVGAAGALFGLWQQDQAAVGAQGKQGS</sequence>
<proteinExistence type="predicted"/>
<dbReference type="EMBL" id="ML178823">
    <property type="protein sequence ID" value="TFL02111.1"/>
    <property type="molecule type" value="Genomic_DNA"/>
</dbReference>
<feature type="region of interest" description="Disordered" evidence="1">
    <location>
        <begin position="1"/>
        <end position="179"/>
    </location>
</feature>
<gene>
    <name evidence="2" type="ORF">BDV98DRAFT_566693</name>
</gene>
<dbReference type="AlphaFoldDB" id="A0A5C3QNK9"/>
<organism evidence="2 3">
    <name type="scientific">Pterulicium gracile</name>
    <dbReference type="NCBI Taxonomy" id="1884261"/>
    <lineage>
        <taxon>Eukaryota</taxon>
        <taxon>Fungi</taxon>
        <taxon>Dikarya</taxon>
        <taxon>Basidiomycota</taxon>
        <taxon>Agaricomycotina</taxon>
        <taxon>Agaricomycetes</taxon>
        <taxon>Agaricomycetidae</taxon>
        <taxon>Agaricales</taxon>
        <taxon>Pleurotineae</taxon>
        <taxon>Pterulaceae</taxon>
        <taxon>Pterulicium</taxon>
    </lineage>
</organism>
<accession>A0A5C3QNK9</accession>